<dbReference type="RefSeq" id="WP_006658286.1">
    <property type="nucleotide sequence ID" value="NZ_ABXW01000019.1"/>
</dbReference>
<name>B6XDB1_9GAMM</name>
<comment type="caution">
    <text evidence="3">The sequence shown here is derived from an EMBL/GenBank/DDBJ whole genome shotgun (WGS) entry which is preliminary data.</text>
</comment>
<dbReference type="eggNOG" id="COG3121">
    <property type="taxonomic scope" value="Bacteria"/>
</dbReference>
<protein>
    <submittedName>
        <fullName evidence="3">Gram-negative pili assembly chaperone domain protein</fullName>
    </submittedName>
</protein>
<accession>B6XDB1</accession>
<feature type="domain" description="Pili assembly chaperone N-terminal" evidence="2">
    <location>
        <begin position="21"/>
        <end position="91"/>
    </location>
</feature>
<feature type="signal peptide" evidence="1">
    <location>
        <begin position="1"/>
        <end position="19"/>
    </location>
</feature>
<dbReference type="Gene3D" id="2.60.40.10">
    <property type="entry name" value="Immunoglobulins"/>
    <property type="match status" value="1"/>
</dbReference>
<dbReference type="PANTHER" id="PTHR30251:SF2">
    <property type="entry name" value="FIMBRIAL CHAPERONE YADV-RELATED"/>
    <property type="match status" value="1"/>
</dbReference>
<dbReference type="InterPro" id="IPR008962">
    <property type="entry name" value="PapD-like_sf"/>
</dbReference>
<dbReference type="AlphaFoldDB" id="B6XDB1"/>
<dbReference type="InterPro" id="IPR016147">
    <property type="entry name" value="Pili_assmbl_chaperone_N"/>
</dbReference>
<gene>
    <name evidence="3" type="ORF">PROVALCAL_01333</name>
</gene>
<dbReference type="GO" id="GO:0071555">
    <property type="term" value="P:cell wall organization"/>
    <property type="evidence" value="ECO:0007669"/>
    <property type="project" value="InterPro"/>
</dbReference>
<dbReference type="PRINTS" id="PR00969">
    <property type="entry name" value="CHAPERONPILI"/>
</dbReference>
<reference evidence="3 4" key="2">
    <citation type="submission" date="2008-10" db="EMBL/GenBank/DDBJ databases">
        <authorList>
            <person name="Fulton L."/>
            <person name="Clifton S."/>
            <person name="Fulton B."/>
            <person name="Xu J."/>
            <person name="Minx P."/>
            <person name="Pepin K.H."/>
            <person name="Johnson M."/>
            <person name="Bhonagiri V."/>
            <person name="Nash W.E."/>
            <person name="Mardis E.R."/>
            <person name="Wilson R.K."/>
        </authorList>
    </citation>
    <scope>NUCLEOTIDE SEQUENCE [LARGE SCALE GENOMIC DNA]</scope>
    <source>
        <strain evidence="3 4">DSM 30120</strain>
    </source>
</reference>
<dbReference type="Pfam" id="PF00345">
    <property type="entry name" value="PapD_N"/>
    <property type="match status" value="1"/>
</dbReference>
<feature type="chain" id="PRO_5002852291" evidence="1">
    <location>
        <begin position="20"/>
        <end position="106"/>
    </location>
</feature>
<organism evidence="3 4">
    <name type="scientific">Providencia alcalifaciens DSM 30120</name>
    <dbReference type="NCBI Taxonomy" id="520999"/>
    <lineage>
        <taxon>Bacteria</taxon>
        <taxon>Pseudomonadati</taxon>
        <taxon>Pseudomonadota</taxon>
        <taxon>Gammaproteobacteria</taxon>
        <taxon>Enterobacterales</taxon>
        <taxon>Morganellaceae</taxon>
        <taxon>Providencia</taxon>
    </lineage>
</organism>
<proteinExistence type="predicted"/>
<evidence type="ECO:0000313" key="4">
    <source>
        <dbReference type="Proteomes" id="UP000003729"/>
    </source>
</evidence>
<evidence type="ECO:0000313" key="3">
    <source>
        <dbReference type="EMBL" id="EEB46609.1"/>
    </source>
</evidence>
<dbReference type="Proteomes" id="UP000003729">
    <property type="component" value="Unassembled WGS sequence"/>
</dbReference>
<reference evidence="3 4" key="1">
    <citation type="submission" date="2008-10" db="EMBL/GenBank/DDBJ databases">
        <title>Draft genome sequence of Providencia alcalifaciens (DSM 30120).</title>
        <authorList>
            <person name="Sudarsanam P."/>
            <person name="Ley R."/>
            <person name="Guruge J."/>
            <person name="Turnbaugh P.J."/>
            <person name="Mahowald M."/>
            <person name="Liep D."/>
            <person name="Gordon J."/>
        </authorList>
    </citation>
    <scope>NUCLEOTIDE SEQUENCE [LARGE SCALE GENOMIC DNA]</scope>
    <source>
        <strain evidence="3 4">DSM 30120</strain>
    </source>
</reference>
<evidence type="ECO:0000256" key="1">
    <source>
        <dbReference type="SAM" id="SignalP"/>
    </source>
</evidence>
<dbReference type="GO" id="GO:0030288">
    <property type="term" value="C:outer membrane-bounded periplasmic space"/>
    <property type="evidence" value="ECO:0007669"/>
    <property type="project" value="InterPro"/>
</dbReference>
<dbReference type="InterPro" id="IPR013783">
    <property type="entry name" value="Ig-like_fold"/>
</dbReference>
<sequence length="106" mass="12151">MKIKLLFLLLLLFSKETFSNVIITGTRIIYPEDAQSMSVQLTNNSKTPSLVQSWIDNGNINSTPENSDAPFYLYPPIIKIEGLQGQQLKIKKQIENFQIMLKVFFI</sequence>
<dbReference type="EMBL" id="ABXW01000019">
    <property type="protein sequence ID" value="EEB46609.1"/>
    <property type="molecule type" value="Genomic_DNA"/>
</dbReference>
<keyword evidence="1" id="KW-0732">Signal</keyword>
<dbReference type="InterPro" id="IPR001829">
    <property type="entry name" value="Pili_assmbl_chaperone_bac"/>
</dbReference>
<dbReference type="InterPro" id="IPR050643">
    <property type="entry name" value="Periplasmic_pilus_chap"/>
</dbReference>
<dbReference type="SUPFAM" id="SSF49354">
    <property type="entry name" value="PapD-like"/>
    <property type="match status" value="1"/>
</dbReference>
<dbReference type="PANTHER" id="PTHR30251">
    <property type="entry name" value="PILUS ASSEMBLY CHAPERONE"/>
    <property type="match status" value="1"/>
</dbReference>
<evidence type="ECO:0000259" key="2">
    <source>
        <dbReference type="Pfam" id="PF00345"/>
    </source>
</evidence>